<dbReference type="KEGG" id="aak:AA2016_2246"/>
<keyword evidence="4" id="KW-1185">Reference proteome</keyword>
<name>A0AAC9AQV2_AMIAI</name>
<evidence type="ECO:0000313" key="4">
    <source>
        <dbReference type="Proteomes" id="UP000577697"/>
    </source>
</evidence>
<proteinExistence type="predicted"/>
<evidence type="ECO:0000313" key="1">
    <source>
        <dbReference type="EMBL" id="AMS41174.1"/>
    </source>
</evidence>
<dbReference type="RefSeq" id="WP_067958975.1">
    <property type="nucleotide sequence ID" value="NZ_CP015005.1"/>
</dbReference>
<evidence type="ECO:0000313" key="2">
    <source>
        <dbReference type="EMBL" id="MBB3705843.1"/>
    </source>
</evidence>
<dbReference type="EMBL" id="JACICB010000007">
    <property type="protein sequence ID" value="MBB3705843.1"/>
    <property type="molecule type" value="Genomic_DNA"/>
</dbReference>
<dbReference type="EMBL" id="CP015005">
    <property type="protein sequence ID" value="AMS41174.1"/>
    <property type="molecule type" value="Genomic_DNA"/>
</dbReference>
<accession>A0AAC9AQV2</accession>
<dbReference type="AlphaFoldDB" id="A0AAC9AQV2"/>
<evidence type="ECO:0000313" key="3">
    <source>
        <dbReference type="Proteomes" id="UP000075755"/>
    </source>
</evidence>
<reference evidence="2 4" key="2">
    <citation type="submission" date="2020-08" db="EMBL/GenBank/DDBJ databases">
        <title>Genomic Encyclopedia of Type Strains, Phase IV (KMG-IV): sequencing the most valuable type-strain genomes for metagenomic binning, comparative biology and taxonomic classification.</title>
        <authorList>
            <person name="Goeker M."/>
        </authorList>
    </citation>
    <scope>NUCLEOTIDE SEQUENCE [LARGE SCALE GENOMIC DNA]</scope>
    <source>
        <strain evidence="2 4">DSM 10368</strain>
    </source>
</reference>
<sequence>MKNTFKITVGSSPVTSSVELNGVRLDGVVRVAFDLDGRNKTFLKLEIMGEAVVEGEYVDRVIASTEGTYDEMLHGEGVGRPILPLL</sequence>
<protein>
    <submittedName>
        <fullName evidence="1">Uncharacterized protein</fullName>
    </submittedName>
</protein>
<gene>
    <name evidence="1" type="ORF">AA2016_2246</name>
    <name evidence="2" type="ORF">FHS67_002162</name>
</gene>
<dbReference type="Proteomes" id="UP000075755">
    <property type="component" value="Chromosome"/>
</dbReference>
<reference evidence="1 3" key="1">
    <citation type="submission" date="2016-03" db="EMBL/GenBank/DDBJ databases">
        <title>Complete genome of Aminobacter aminovorans KCTC 2477.</title>
        <authorList>
            <person name="Kim K.M."/>
        </authorList>
    </citation>
    <scope>NUCLEOTIDE SEQUENCE [LARGE SCALE GENOMIC DNA]</scope>
    <source>
        <strain evidence="1 3">KCTC 2477</strain>
    </source>
</reference>
<dbReference type="Proteomes" id="UP000577697">
    <property type="component" value="Unassembled WGS sequence"/>
</dbReference>
<organism evidence="1 3">
    <name type="scientific">Aminobacter aminovorans</name>
    <name type="common">Chelatobacter heintzii</name>
    <dbReference type="NCBI Taxonomy" id="83263"/>
    <lineage>
        <taxon>Bacteria</taxon>
        <taxon>Pseudomonadati</taxon>
        <taxon>Pseudomonadota</taxon>
        <taxon>Alphaproteobacteria</taxon>
        <taxon>Hyphomicrobiales</taxon>
        <taxon>Phyllobacteriaceae</taxon>
        <taxon>Aminobacter</taxon>
    </lineage>
</organism>